<accession>A0A382FW73</accession>
<evidence type="ECO:0000313" key="2">
    <source>
        <dbReference type="EMBL" id="SVB66634.1"/>
    </source>
</evidence>
<dbReference type="EMBL" id="UINC01051914">
    <property type="protein sequence ID" value="SVB66634.1"/>
    <property type="molecule type" value="Genomic_DNA"/>
</dbReference>
<dbReference type="AlphaFoldDB" id="A0A382FW73"/>
<dbReference type="InterPro" id="IPR025640">
    <property type="entry name" value="GYF_2"/>
</dbReference>
<protein>
    <recommendedName>
        <fullName evidence="1">GYF domain-containing protein</fullName>
    </recommendedName>
</protein>
<name>A0A382FW73_9ZZZZ</name>
<proteinExistence type="predicted"/>
<dbReference type="Pfam" id="PF14237">
    <property type="entry name" value="GYF_2"/>
    <property type="match status" value="1"/>
</dbReference>
<feature type="non-terminal residue" evidence="2">
    <location>
        <position position="1"/>
    </location>
</feature>
<sequence length="157" mass="17705">VLLHFDRDGDPFGPYPLEEAREYLKRGEILPTDQAWFEGAADWMPVVGVPGMIGTTAGAPPPPPPAPAQVTVVAHYTSATTKFNKRFFESEIGRFLKLNPEENPERLFMRTRNGDFPLYRVAKAEQDHCVISVDLDGVRKDKRIDYFNINEIEVQGS</sequence>
<organism evidence="2">
    <name type="scientific">marine metagenome</name>
    <dbReference type="NCBI Taxonomy" id="408172"/>
    <lineage>
        <taxon>unclassified sequences</taxon>
        <taxon>metagenomes</taxon>
        <taxon>ecological metagenomes</taxon>
    </lineage>
</organism>
<reference evidence="2" key="1">
    <citation type="submission" date="2018-05" db="EMBL/GenBank/DDBJ databases">
        <authorList>
            <person name="Lanie J.A."/>
            <person name="Ng W.-L."/>
            <person name="Kazmierczak K.M."/>
            <person name="Andrzejewski T.M."/>
            <person name="Davidsen T.M."/>
            <person name="Wayne K.J."/>
            <person name="Tettelin H."/>
            <person name="Glass J.I."/>
            <person name="Rusch D."/>
            <person name="Podicherti R."/>
            <person name="Tsui H.-C.T."/>
            <person name="Winkler M.E."/>
        </authorList>
    </citation>
    <scope>NUCLEOTIDE SEQUENCE</scope>
</reference>
<feature type="domain" description="GYF" evidence="1">
    <location>
        <begin position="4"/>
        <end position="50"/>
    </location>
</feature>
<gene>
    <name evidence="2" type="ORF">METZ01_LOCUS219488</name>
</gene>
<evidence type="ECO:0000259" key="1">
    <source>
        <dbReference type="Pfam" id="PF14237"/>
    </source>
</evidence>